<dbReference type="SUPFAM" id="SSF52047">
    <property type="entry name" value="RNI-like"/>
    <property type="match status" value="1"/>
</dbReference>
<gene>
    <name evidence="2" type="ORF">FB45DRAFT_1018418</name>
</gene>
<dbReference type="Proteomes" id="UP001221142">
    <property type="component" value="Unassembled WGS sequence"/>
</dbReference>
<proteinExistence type="predicted"/>
<organism evidence="2 3">
    <name type="scientific">Roridomyces roridus</name>
    <dbReference type="NCBI Taxonomy" id="1738132"/>
    <lineage>
        <taxon>Eukaryota</taxon>
        <taxon>Fungi</taxon>
        <taxon>Dikarya</taxon>
        <taxon>Basidiomycota</taxon>
        <taxon>Agaricomycotina</taxon>
        <taxon>Agaricomycetes</taxon>
        <taxon>Agaricomycetidae</taxon>
        <taxon>Agaricales</taxon>
        <taxon>Marasmiineae</taxon>
        <taxon>Mycenaceae</taxon>
        <taxon>Roridomyces</taxon>
    </lineage>
</organism>
<dbReference type="EMBL" id="JARKIF010000001">
    <property type="protein sequence ID" value="KAJ7651061.1"/>
    <property type="molecule type" value="Genomic_DNA"/>
</dbReference>
<dbReference type="AlphaFoldDB" id="A0AAD7CKF5"/>
<name>A0AAD7CKF5_9AGAR</name>
<keyword evidence="3" id="KW-1185">Reference proteome</keyword>
<comment type="caution">
    <text evidence="2">The sequence shown here is derived from an EMBL/GenBank/DDBJ whole genome shotgun (WGS) entry which is preliminary data.</text>
</comment>
<dbReference type="Gene3D" id="3.80.10.10">
    <property type="entry name" value="Ribonuclease Inhibitor"/>
    <property type="match status" value="1"/>
</dbReference>
<reference evidence="2" key="1">
    <citation type="submission" date="2023-03" db="EMBL/GenBank/DDBJ databases">
        <title>Massive genome expansion in bonnet fungi (Mycena s.s.) driven by repeated elements and novel gene families across ecological guilds.</title>
        <authorList>
            <consortium name="Lawrence Berkeley National Laboratory"/>
            <person name="Harder C.B."/>
            <person name="Miyauchi S."/>
            <person name="Viragh M."/>
            <person name="Kuo A."/>
            <person name="Thoen E."/>
            <person name="Andreopoulos B."/>
            <person name="Lu D."/>
            <person name="Skrede I."/>
            <person name="Drula E."/>
            <person name="Henrissat B."/>
            <person name="Morin E."/>
            <person name="Kohler A."/>
            <person name="Barry K."/>
            <person name="LaButti K."/>
            <person name="Morin E."/>
            <person name="Salamov A."/>
            <person name="Lipzen A."/>
            <person name="Mereny Z."/>
            <person name="Hegedus B."/>
            <person name="Baldrian P."/>
            <person name="Stursova M."/>
            <person name="Weitz H."/>
            <person name="Taylor A."/>
            <person name="Grigoriev I.V."/>
            <person name="Nagy L.G."/>
            <person name="Martin F."/>
            <person name="Kauserud H."/>
        </authorList>
    </citation>
    <scope>NUCLEOTIDE SEQUENCE</scope>
    <source>
        <strain evidence="2">9284</strain>
    </source>
</reference>
<evidence type="ECO:0000313" key="2">
    <source>
        <dbReference type="EMBL" id="KAJ7651061.1"/>
    </source>
</evidence>
<protein>
    <submittedName>
        <fullName evidence="2">Uncharacterized protein</fullName>
    </submittedName>
</protein>
<sequence>MSYSLPVIDEKNPLYCPAITASTYIRSLRQRRHKSRTKTKPQNDSESFARILDKVLEEDEGEQEPSSQTLRDVSNVAIQSLKRKGASFTNLQGPPKYARSDTSVGENSFDISVRRERLKFEGKESPYVASKEATRTPANDLMDKLRILEDELFGPRIGAETPRALKSFIQHLDNMMPGIRLRERLSNLPELDHQTIADFLGENGLLNMRVMKILRTSEIWKLTLRESLEDEDGLNLGGKDLMTVFSKPNSFLFLAELSFNGVRVEDFDLFHIQHLPRLITLSLNNTGIGNEAVYLLVSLRRSLLQLSIAVNPHIDDDAIPAIIMLSKLSFLTILDTNIDMPGIRRLAETISEESRIIDIEMPSPCETYINDLESQYLVDPAPPLISNPSVVADLSVAALKRNLYAHAACNGEIVVSGSKLEMAPRLREILETRKMDLLVREMIQAQDEEVEDRACSPEL</sequence>
<accession>A0AAD7CKF5</accession>
<feature type="compositionally biased region" description="Basic residues" evidence="1">
    <location>
        <begin position="28"/>
        <end position="39"/>
    </location>
</feature>
<feature type="region of interest" description="Disordered" evidence="1">
    <location>
        <begin position="28"/>
        <end position="48"/>
    </location>
</feature>
<evidence type="ECO:0000313" key="3">
    <source>
        <dbReference type="Proteomes" id="UP001221142"/>
    </source>
</evidence>
<dbReference type="InterPro" id="IPR032675">
    <property type="entry name" value="LRR_dom_sf"/>
</dbReference>
<evidence type="ECO:0000256" key="1">
    <source>
        <dbReference type="SAM" id="MobiDB-lite"/>
    </source>
</evidence>